<reference evidence="2 3" key="1">
    <citation type="journal article" date="2015" name="Int. J. Syst. Evol. Microbiol.">
        <title>Flavisolibacter ginsenosidimutans sp. nov., with ginsenoside-converting activity isolated from soil used for cultivating ginseng.</title>
        <authorList>
            <person name="Zhao Y."/>
            <person name="Liu Q."/>
            <person name="Kang M.S."/>
            <person name="Jin F."/>
            <person name="Yu H."/>
            <person name="Im W.T."/>
        </authorList>
    </citation>
    <scope>NUCLEOTIDE SEQUENCE [LARGE SCALE GENOMIC DNA]</scope>
    <source>
        <strain evidence="2 3">Gsoil 636</strain>
    </source>
</reference>
<evidence type="ECO:0008006" key="4">
    <source>
        <dbReference type="Google" id="ProtNLM"/>
    </source>
</evidence>
<organism evidence="2 3">
    <name type="scientific">Flavisolibacter ginsenosidimutans</name>
    <dbReference type="NCBI Taxonomy" id="661481"/>
    <lineage>
        <taxon>Bacteria</taxon>
        <taxon>Pseudomonadati</taxon>
        <taxon>Bacteroidota</taxon>
        <taxon>Chitinophagia</taxon>
        <taxon>Chitinophagales</taxon>
        <taxon>Chitinophagaceae</taxon>
        <taxon>Flavisolibacter</taxon>
    </lineage>
</organism>
<dbReference type="AlphaFoldDB" id="A0A5B8UHH5"/>
<gene>
    <name evidence="2" type="ORF">FSB75_07735</name>
</gene>
<dbReference type="Proteomes" id="UP000321204">
    <property type="component" value="Chromosome"/>
</dbReference>
<feature type="chain" id="PRO_5023147156" description="Outer membrane protein beta-barrel domain-containing protein" evidence="1">
    <location>
        <begin position="22"/>
        <end position="187"/>
    </location>
</feature>
<keyword evidence="3" id="KW-1185">Reference proteome</keyword>
<keyword evidence="1" id="KW-0732">Signal</keyword>
<protein>
    <recommendedName>
        <fullName evidence="4">Outer membrane protein beta-barrel domain-containing protein</fullName>
    </recommendedName>
</protein>
<dbReference type="RefSeq" id="WP_146785139.1">
    <property type="nucleotide sequence ID" value="NZ_BAABIO010000001.1"/>
</dbReference>
<accession>A0A5B8UHH5</accession>
<evidence type="ECO:0000313" key="2">
    <source>
        <dbReference type="EMBL" id="QEC55786.1"/>
    </source>
</evidence>
<evidence type="ECO:0000256" key="1">
    <source>
        <dbReference type="SAM" id="SignalP"/>
    </source>
</evidence>
<dbReference type="KEGG" id="fgg:FSB75_07735"/>
<proteinExistence type="predicted"/>
<evidence type="ECO:0000313" key="3">
    <source>
        <dbReference type="Proteomes" id="UP000321204"/>
    </source>
</evidence>
<sequence length="187" mass="20776">MMQGKNLLLLLLCFTACVSFAQHKALPFAGSVFAGATEGQQGGSLQIGATIGVKTKTWATSIGTGLDYYGVRSIPLYLNVEKKIFNRAQTPFVYLNGGYHFPWLKNVNNSWWNTTKANGGVYYGAGIGYQVPASKQIALFFAAGYSFKEFREEITQRYECLVAPCPEYSEKINYGFRRLSLTTGLRF</sequence>
<name>A0A5B8UHH5_9BACT</name>
<dbReference type="EMBL" id="CP042433">
    <property type="protein sequence ID" value="QEC55786.1"/>
    <property type="molecule type" value="Genomic_DNA"/>
</dbReference>
<dbReference type="OrthoDB" id="647138at2"/>
<feature type="signal peptide" evidence="1">
    <location>
        <begin position="1"/>
        <end position="21"/>
    </location>
</feature>